<dbReference type="PANTHER" id="PTHR43513:SF3">
    <property type="entry name" value="DIHYDROOROTATE DEHYDROGENASE B (NAD(+)), ELECTRON TRANSFER SUBUNIT-RELATED"/>
    <property type="match status" value="1"/>
</dbReference>
<evidence type="ECO:0000256" key="11">
    <source>
        <dbReference type="ARBA" id="ARBA00034078"/>
    </source>
</evidence>
<organism evidence="13">
    <name type="scientific">hydrothermal vent metagenome</name>
    <dbReference type="NCBI Taxonomy" id="652676"/>
    <lineage>
        <taxon>unclassified sequences</taxon>
        <taxon>metagenomes</taxon>
        <taxon>ecological metagenomes</taxon>
    </lineage>
</organism>
<dbReference type="InterPro" id="IPR019480">
    <property type="entry name" value="Dihydroorotate_DH_Fe-S-bd"/>
</dbReference>
<keyword evidence="4" id="KW-0001">2Fe-2S</keyword>
<evidence type="ECO:0000256" key="3">
    <source>
        <dbReference type="ARBA" id="ARBA00022630"/>
    </source>
</evidence>
<dbReference type="GO" id="GO:0006221">
    <property type="term" value="P:pyrimidine nucleotide biosynthetic process"/>
    <property type="evidence" value="ECO:0007669"/>
    <property type="project" value="UniProtKB-KW"/>
</dbReference>
<keyword evidence="10" id="KW-0411">Iron-sulfur</keyword>
<dbReference type="InterPro" id="IPR012165">
    <property type="entry name" value="Cyt_c3_hydrogenase_gsu"/>
</dbReference>
<keyword evidence="6" id="KW-0274">FAD</keyword>
<feature type="domain" description="FAD-binding FR-type" evidence="12">
    <location>
        <begin position="3"/>
        <end position="102"/>
    </location>
</feature>
<dbReference type="GO" id="GO:0051537">
    <property type="term" value="F:2 iron, 2 sulfur cluster binding"/>
    <property type="evidence" value="ECO:0007669"/>
    <property type="project" value="UniProtKB-KW"/>
</dbReference>
<dbReference type="GO" id="GO:0004589">
    <property type="term" value="F:dihydroorotate dehydrogenase (NAD+) activity"/>
    <property type="evidence" value="ECO:0007669"/>
    <property type="project" value="UniProtKB-EC"/>
</dbReference>
<keyword evidence="2" id="KW-0813">Transport</keyword>
<protein>
    <submittedName>
        <fullName evidence="13">Dihydroorotate dehydrogenase (NAD(+)), electron transfer subunit</fullName>
        <ecNumber evidence="13">1.3.1.14</ecNumber>
    </submittedName>
</protein>
<evidence type="ECO:0000313" key="13">
    <source>
        <dbReference type="EMBL" id="VAW38030.1"/>
    </source>
</evidence>
<evidence type="ECO:0000256" key="6">
    <source>
        <dbReference type="ARBA" id="ARBA00022827"/>
    </source>
</evidence>
<dbReference type="SUPFAM" id="SSF63380">
    <property type="entry name" value="Riboflavin synthase domain-like"/>
    <property type="match status" value="1"/>
</dbReference>
<evidence type="ECO:0000256" key="2">
    <source>
        <dbReference type="ARBA" id="ARBA00022448"/>
    </source>
</evidence>
<evidence type="ECO:0000256" key="5">
    <source>
        <dbReference type="ARBA" id="ARBA00022723"/>
    </source>
</evidence>
<dbReference type="Gene3D" id="2.40.30.10">
    <property type="entry name" value="Translation factors"/>
    <property type="match status" value="1"/>
</dbReference>
<name>A0A3B0VBC4_9ZZZZ</name>
<evidence type="ECO:0000256" key="8">
    <source>
        <dbReference type="ARBA" id="ARBA00022982"/>
    </source>
</evidence>
<evidence type="ECO:0000256" key="10">
    <source>
        <dbReference type="ARBA" id="ARBA00023014"/>
    </source>
</evidence>
<evidence type="ECO:0000259" key="12">
    <source>
        <dbReference type="PROSITE" id="PS51384"/>
    </source>
</evidence>
<dbReference type="AlphaFoldDB" id="A0A3B0VBC4"/>
<evidence type="ECO:0000256" key="4">
    <source>
        <dbReference type="ARBA" id="ARBA00022714"/>
    </source>
</evidence>
<keyword evidence="7" id="KW-0665">Pyrimidine biosynthesis</keyword>
<dbReference type="PIRSF" id="PIRSF006816">
    <property type="entry name" value="Cyc3_hyd_g"/>
    <property type="match status" value="1"/>
</dbReference>
<keyword evidence="13" id="KW-0560">Oxidoreductase</keyword>
<dbReference type="PANTHER" id="PTHR43513">
    <property type="entry name" value="DIHYDROOROTATE DEHYDROGENASE B (NAD(+)), ELECTRON TRANSFER SUBUNIT"/>
    <property type="match status" value="1"/>
</dbReference>
<dbReference type="EC" id="1.3.1.14" evidence="13"/>
<keyword evidence="5" id="KW-0479">Metal-binding</keyword>
<accession>A0A3B0VBC4</accession>
<dbReference type="InterPro" id="IPR017927">
    <property type="entry name" value="FAD-bd_FR_type"/>
</dbReference>
<dbReference type="SUPFAM" id="SSF52343">
    <property type="entry name" value="Ferredoxin reductase-like, C-terminal NADP-linked domain"/>
    <property type="match status" value="1"/>
</dbReference>
<dbReference type="PROSITE" id="PS51384">
    <property type="entry name" value="FAD_FR"/>
    <property type="match status" value="1"/>
</dbReference>
<reference evidence="13" key="1">
    <citation type="submission" date="2018-06" db="EMBL/GenBank/DDBJ databases">
        <authorList>
            <person name="Zhirakovskaya E."/>
        </authorList>
    </citation>
    <scope>NUCLEOTIDE SEQUENCE</scope>
</reference>
<dbReference type="InterPro" id="IPR023455">
    <property type="entry name" value="Dihydroorotate_DHASE_ETsu"/>
</dbReference>
<dbReference type="InterPro" id="IPR037117">
    <property type="entry name" value="Dihydroorotate_DH_ele_sf"/>
</dbReference>
<dbReference type="CDD" id="cd06218">
    <property type="entry name" value="DHOD_e_trans"/>
    <property type="match status" value="1"/>
</dbReference>
<keyword evidence="3" id="KW-0285">Flavoprotein</keyword>
<dbReference type="GO" id="GO:0050660">
    <property type="term" value="F:flavin adenine dinucleotide binding"/>
    <property type="evidence" value="ECO:0007669"/>
    <property type="project" value="InterPro"/>
</dbReference>
<evidence type="ECO:0000256" key="9">
    <source>
        <dbReference type="ARBA" id="ARBA00023004"/>
    </source>
</evidence>
<comment type="cofactor">
    <cofactor evidence="11">
        <name>[2Fe-2S] cluster</name>
        <dbReference type="ChEBI" id="CHEBI:190135"/>
    </cofactor>
</comment>
<dbReference type="InterPro" id="IPR017938">
    <property type="entry name" value="Riboflavin_synthase-like_b-brl"/>
</dbReference>
<sequence length="261" mass="27446">MTEFQENSTVTARESLAGDVFRLTVQAPRIAAAAQPGQFVMVRAGDTLDPLLRRPLSIHQVLPDGRLRLLFKVVGKGTGLLAGLGPGKMIDLIGPLGRGFSLGPAGPACLVGGGMGMAPLYFLARWLLQLRPGPGDDQILLGARNRAELKLPAAEFSGLGYPLHLATDDGSLGHHGLVPELLDDVLPSVRQVYVCGPYPMMRTVALKCRDAGVACQVSLETHMACGLGVCLGCAVAVAGGGYKHVCKDGPVFAADEVLWKM</sequence>
<dbReference type="HAMAP" id="MF_01211">
    <property type="entry name" value="DHODB_Fe_S_bind"/>
    <property type="match status" value="1"/>
</dbReference>
<dbReference type="InterPro" id="IPR050353">
    <property type="entry name" value="PyrK_electron_transfer"/>
</dbReference>
<keyword evidence="9" id="KW-0408">Iron</keyword>
<proteinExistence type="inferred from homology"/>
<dbReference type="GO" id="GO:0046872">
    <property type="term" value="F:metal ion binding"/>
    <property type="evidence" value="ECO:0007669"/>
    <property type="project" value="UniProtKB-KW"/>
</dbReference>
<dbReference type="EMBL" id="UOEY01000054">
    <property type="protein sequence ID" value="VAW38030.1"/>
    <property type="molecule type" value="Genomic_DNA"/>
</dbReference>
<dbReference type="InterPro" id="IPR008333">
    <property type="entry name" value="Cbr1-like_FAD-bd_dom"/>
</dbReference>
<gene>
    <name evidence="13" type="ORF">MNBD_DELTA04-180</name>
</gene>
<dbReference type="Gene3D" id="2.10.240.10">
    <property type="entry name" value="Dihydroorotate dehydrogenase, electron transfer subunit"/>
    <property type="match status" value="1"/>
</dbReference>
<dbReference type="Pfam" id="PF00970">
    <property type="entry name" value="FAD_binding_6"/>
    <property type="match status" value="1"/>
</dbReference>
<dbReference type="Gene3D" id="3.40.50.80">
    <property type="entry name" value="Nucleotide-binding domain of ferredoxin-NADP reductase (FNR) module"/>
    <property type="match status" value="1"/>
</dbReference>
<evidence type="ECO:0000256" key="1">
    <source>
        <dbReference type="ARBA" id="ARBA00006422"/>
    </source>
</evidence>
<comment type="similarity">
    <text evidence="1">Belongs to the PyrK family.</text>
</comment>
<keyword evidence="8" id="KW-0249">Electron transport</keyword>
<dbReference type="Pfam" id="PF10418">
    <property type="entry name" value="DHODB_Fe-S_bind"/>
    <property type="match status" value="1"/>
</dbReference>
<evidence type="ECO:0000256" key="7">
    <source>
        <dbReference type="ARBA" id="ARBA00022975"/>
    </source>
</evidence>
<dbReference type="InterPro" id="IPR039261">
    <property type="entry name" value="FNR_nucleotide-bd"/>
</dbReference>